<organism evidence="1 2">
    <name type="scientific">Burkholderia humptydooensis</name>
    <dbReference type="NCBI Taxonomy" id="430531"/>
    <lineage>
        <taxon>Bacteria</taxon>
        <taxon>Pseudomonadati</taxon>
        <taxon>Pseudomonadota</taxon>
        <taxon>Betaproteobacteria</taxon>
        <taxon>Burkholderiales</taxon>
        <taxon>Burkholderiaceae</taxon>
        <taxon>Burkholderia</taxon>
        <taxon>pseudomallei group</taxon>
    </lineage>
</organism>
<evidence type="ECO:0000313" key="2">
    <source>
        <dbReference type="Proteomes" id="UP000594943"/>
    </source>
</evidence>
<gene>
    <name evidence="1" type="ORF">I6G56_06295</name>
</gene>
<sequence>MKKIAAVLLTAGSLVLAGPASAHDRGGDIVGALIGGAVLGAIVTSALNPAPAVAYTAPAYQAPVYQAPAYQPAQYQPAPPYGGQPSGYCYDSYRRAYVGCGAQAYDDDGYRGYGYAQPQPAGW</sequence>
<accession>A0A7U4P5J4</accession>
<dbReference type="Proteomes" id="UP000594943">
    <property type="component" value="Chromosome 1"/>
</dbReference>
<dbReference type="AlphaFoldDB" id="A0A7U4P5J4"/>
<dbReference type="EMBL" id="CP065686">
    <property type="protein sequence ID" value="QPS44704.1"/>
    <property type="molecule type" value="Genomic_DNA"/>
</dbReference>
<name>A0A7U4P5J4_9BURK</name>
<dbReference type="KEGG" id="bhg:I6G56_06295"/>
<accession>A0A7T2U305</accession>
<dbReference type="RefSeq" id="WP_006024944.1">
    <property type="nucleotide sequence ID" value="NZ_CP013380.1"/>
</dbReference>
<evidence type="ECO:0000313" key="1">
    <source>
        <dbReference type="EMBL" id="QPS44704.1"/>
    </source>
</evidence>
<proteinExistence type="predicted"/>
<reference evidence="1 2" key="1">
    <citation type="submission" date="2020-12" db="EMBL/GenBank/DDBJ databases">
        <title>FDA dAtabase for Regulatory Grade micrObial Sequences (FDA-ARGOS): Supporting development and validation of Infectious Disease Dx tests.</title>
        <authorList>
            <person name="Nelson B."/>
            <person name="Plummer A."/>
            <person name="Tallon L."/>
            <person name="Sadzewicz L."/>
            <person name="Zhao X."/>
            <person name="Boylan J."/>
            <person name="Ott S."/>
            <person name="Bowen H."/>
            <person name="Vavikolanu K."/>
            <person name="Mehta A."/>
            <person name="Aluvathingal J."/>
            <person name="Nadendla S."/>
            <person name="Myers T."/>
            <person name="Yan Y."/>
            <person name="Sichtig H."/>
        </authorList>
    </citation>
    <scope>NUCLEOTIDE SEQUENCE [LARGE SCALE GENOMIC DNA]</scope>
    <source>
        <strain evidence="1 2">FDAARGOS_899</strain>
    </source>
</reference>
<protein>
    <submittedName>
        <fullName evidence="1">Ecotin</fullName>
    </submittedName>
</protein>